<protein>
    <submittedName>
        <fullName evidence="1">Uncharacterized protein</fullName>
    </submittedName>
</protein>
<keyword evidence="2" id="KW-1185">Reference proteome</keyword>
<dbReference type="RefSeq" id="WP_105041672.1">
    <property type="nucleotide sequence ID" value="NZ_MQWA01000001.1"/>
</dbReference>
<gene>
    <name evidence="1" type="ORF">BSZ32_00840</name>
</gene>
<name>A0A2S7TWR9_9BACT</name>
<evidence type="ECO:0000313" key="1">
    <source>
        <dbReference type="EMBL" id="PQJ27186.1"/>
    </source>
</evidence>
<dbReference type="Proteomes" id="UP000239907">
    <property type="component" value="Unassembled WGS sequence"/>
</dbReference>
<comment type="caution">
    <text evidence="1">The sequence shown here is derived from an EMBL/GenBank/DDBJ whole genome shotgun (WGS) entry which is preliminary data.</text>
</comment>
<accession>A0A2S7TWR9</accession>
<organism evidence="1 2">
    <name type="scientific">Rubritalea profundi</name>
    <dbReference type="NCBI Taxonomy" id="1658618"/>
    <lineage>
        <taxon>Bacteria</taxon>
        <taxon>Pseudomonadati</taxon>
        <taxon>Verrucomicrobiota</taxon>
        <taxon>Verrucomicrobiia</taxon>
        <taxon>Verrucomicrobiales</taxon>
        <taxon>Rubritaleaceae</taxon>
        <taxon>Rubritalea</taxon>
    </lineage>
</organism>
<proteinExistence type="predicted"/>
<dbReference type="OrthoDB" id="5328682at2"/>
<dbReference type="EMBL" id="MQWA01000001">
    <property type="protein sequence ID" value="PQJ27186.1"/>
    <property type="molecule type" value="Genomic_DNA"/>
</dbReference>
<evidence type="ECO:0000313" key="2">
    <source>
        <dbReference type="Proteomes" id="UP000239907"/>
    </source>
</evidence>
<dbReference type="AlphaFoldDB" id="A0A2S7TWR9"/>
<reference evidence="1 2" key="1">
    <citation type="submission" date="2016-12" db="EMBL/GenBank/DDBJ databases">
        <title>Study of bacterial adaptation to deep sea.</title>
        <authorList>
            <person name="Song J."/>
            <person name="Yoshizawa S."/>
            <person name="Kogure K."/>
        </authorList>
    </citation>
    <scope>NUCLEOTIDE SEQUENCE [LARGE SCALE GENOMIC DNA]</scope>
    <source>
        <strain evidence="1 2">SAORIC-165</strain>
    </source>
</reference>
<sequence length="104" mass="11689">MIRGLSPENPGKSSWPLLVPDWDTCYYAAIWIAGSQAQKIINDLQQDHQLDAKPLIHGASLLTPKLGVIRIISPTSILPKNALTHFRAIIQQHLPQLKMTFRKL</sequence>